<dbReference type="OrthoDB" id="9823324at2"/>
<evidence type="ECO:0000313" key="3">
    <source>
        <dbReference type="Proteomes" id="UP000276103"/>
    </source>
</evidence>
<evidence type="ECO:0000256" key="1">
    <source>
        <dbReference type="SAM" id="MobiDB-lite"/>
    </source>
</evidence>
<comment type="caution">
    <text evidence="2">The sequence shown here is derived from an EMBL/GenBank/DDBJ whole genome shotgun (WGS) entry which is preliminary data.</text>
</comment>
<feature type="region of interest" description="Disordered" evidence="1">
    <location>
        <begin position="165"/>
        <end position="202"/>
    </location>
</feature>
<dbReference type="EMBL" id="RSCM01000027">
    <property type="protein sequence ID" value="RUS92500.1"/>
    <property type="molecule type" value="Genomic_DNA"/>
</dbReference>
<proteinExistence type="predicted"/>
<accession>A0A433UF67</accession>
<organism evidence="2 3">
    <name type="scientific">Trichormus variabilis SAG 1403-4b</name>
    <dbReference type="NCBI Taxonomy" id="447716"/>
    <lineage>
        <taxon>Bacteria</taxon>
        <taxon>Bacillati</taxon>
        <taxon>Cyanobacteriota</taxon>
        <taxon>Cyanophyceae</taxon>
        <taxon>Nostocales</taxon>
        <taxon>Nostocaceae</taxon>
        <taxon>Trichormus</taxon>
    </lineage>
</organism>
<protein>
    <submittedName>
        <fullName evidence="2">Uncharacterized protein</fullName>
    </submittedName>
</protein>
<dbReference type="RefSeq" id="WP_127056762.1">
    <property type="nucleotide sequence ID" value="NZ_RSCM01000027.1"/>
</dbReference>
<gene>
    <name evidence="2" type="ORF">DSM107003_49830</name>
</gene>
<keyword evidence="3" id="KW-1185">Reference proteome</keyword>
<feature type="compositionally biased region" description="Basic and acidic residues" evidence="1">
    <location>
        <begin position="169"/>
        <end position="202"/>
    </location>
</feature>
<dbReference type="Proteomes" id="UP000276103">
    <property type="component" value="Unassembled WGS sequence"/>
</dbReference>
<evidence type="ECO:0000313" key="2">
    <source>
        <dbReference type="EMBL" id="RUS92500.1"/>
    </source>
</evidence>
<dbReference type="AlphaFoldDB" id="A0A433UF67"/>
<name>A0A433UF67_ANAVA</name>
<sequence length="202" mass="23714">MEIAHVEFDCIEFQDITGEYRLIHGCSLKNREELRSRFSQLQKFLDNSSELETVRSLYERDTYFRHLCHRCLELSGISLEWVDFHMMTQMLFPYQAGEYQGVAVHKQGILIELNFPVQNNGIKSQKGATYEELVAALWSHTEDLQKALELSSTLSADQLLDIMQARSKQMQDADPQKREKAQQREWQQKARQDLEKDRGQQQ</sequence>
<reference evidence="2 3" key="1">
    <citation type="journal article" date="2019" name="Genome Biol. Evol.">
        <title>Day and night: Metabolic profiles and evolutionary relationships of six axenic non-marine cyanobacteria.</title>
        <authorList>
            <person name="Will S.E."/>
            <person name="Henke P."/>
            <person name="Boedeker C."/>
            <person name="Huang S."/>
            <person name="Brinkmann H."/>
            <person name="Rohde M."/>
            <person name="Jarek M."/>
            <person name="Friedl T."/>
            <person name="Seufert S."/>
            <person name="Schumacher M."/>
            <person name="Overmann J."/>
            <person name="Neumann-Schaal M."/>
            <person name="Petersen J."/>
        </authorList>
    </citation>
    <scope>NUCLEOTIDE SEQUENCE [LARGE SCALE GENOMIC DNA]</scope>
    <source>
        <strain evidence="2 3">SAG 1403-4b</strain>
    </source>
</reference>